<proteinExistence type="predicted"/>
<keyword evidence="2" id="KW-1003">Cell membrane</keyword>
<evidence type="ECO:0000256" key="2">
    <source>
        <dbReference type="ARBA" id="ARBA00022475"/>
    </source>
</evidence>
<protein>
    <submittedName>
        <fullName evidence="9">GGDEF domain-containing protein</fullName>
    </submittedName>
</protein>
<evidence type="ECO:0000259" key="7">
    <source>
        <dbReference type="PROSITE" id="PS50883"/>
    </source>
</evidence>
<dbReference type="GO" id="GO:0005886">
    <property type="term" value="C:plasma membrane"/>
    <property type="evidence" value="ECO:0007669"/>
    <property type="project" value="UniProtKB-SubCell"/>
</dbReference>
<dbReference type="NCBIfam" id="TIGR00229">
    <property type="entry name" value="sensory_box"/>
    <property type="match status" value="1"/>
</dbReference>
<dbReference type="KEGG" id="maer:DAI18_14890"/>
<dbReference type="PANTHER" id="PTHR44757">
    <property type="entry name" value="DIGUANYLATE CYCLASE DGCP"/>
    <property type="match status" value="1"/>
</dbReference>
<dbReference type="InterPro" id="IPR035919">
    <property type="entry name" value="EAL_sf"/>
</dbReference>
<dbReference type="STRING" id="1122240.GCA_000620105_02002"/>
<keyword evidence="5 6" id="KW-0472">Membrane</keyword>
<dbReference type="Proteomes" id="UP000244173">
    <property type="component" value="Chromosome"/>
</dbReference>
<dbReference type="PROSITE" id="PS50887">
    <property type="entry name" value="GGDEF"/>
    <property type="match status" value="1"/>
</dbReference>
<evidence type="ECO:0000256" key="1">
    <source>
        <dbReference type="ARBA" id="ARBA00004651"/>
    </source>
</evidence>
<dbReference type="Gene3D" id="3.20.20.450">
    <property type="entry name" value="EAL domain"/>
    <property type="match status" value="1"/>
</dbReference>
<dbReference type="NCBIfam" id="TIGR00254">
    <property type="entry name" value="GGDEF"/>
    <property type="match status" value="1"/>
</dbReference>
<dbReference type="CDD" id="cd01949">
    <property type="entry name" value="GGDEF"/>
    <property type="match status" value="1"/>
</dbReference>
<feature type="domain" description="EAL" evidence="7">
    <location>
        <begin position="504"/>
        <end position="758"/>
    </location>
</feature>
<dbReference type="InterPro" id="IPR011620">
    <property type="entry name" value="Sig_transdc_His_kinase_LytS_TM"/>
</dbReference>
<dbReference type="AlphaFoldDB" id="A0A2S0PD47"/>
<dbReference type="EMBL" id="CP028519">
    <property type="protein sequence ID" value="AVY95187.1"/>
    <property type="molecule type" value="Genomic_DNA"/>
</dbReference>
<dbReference type="FunFam" id="3.20.20.450:FF:000001">
    <property type="entry name" value="Cyclic di-GMP phosphodiesterase yahA"/>
    <property type="match status" value="1"/>
</dbReference>
<dbReference type="SMART" id="SM00052">
    <property type="entry name" value="EAL"/>
    <property type="match status" value="1"/>
</dbReference>
<dbReference type="GO" id="GO:0000155">
    <property type="term" value="F:phosphorelay sensor kinase activity"/>
    <property type="evidence" value="ECO:0007669"/>
    <property type="project" value="InterPro"/>
</dbReference>
<evidence type="ECO:0000256" key="5">
    <source>
        <dbReference type="ARBA" id="ARBA00023136"/>
    </source>
</evidence>
<feature type="domain" description="GGDEF" evidence="8">
    <location>
        <begin position="358"/>
        <end position="495"/>
    </location>
</feature>
<feature type="transmembrane region" description="Helical" evidence="6">
    <location>
        <begin position="71"/>
        <end position="94"/>
    </location>
</feature>
<dbReference type="SUPFAM" id="SSF55073">
    <property type="entry name" value="Nucleotide cyclase"/>
    <property type="match status" value="1"/>
</dbReference>
<reference evidence="9 10" key="1">
    <citation type="submission" date="2018-04" db="EMBL/GenBank/DDBJ databases">
        <title>Denitrifier Microvirgula.</title>
        <authorList>
            <person name="Anderson E."/>
            <person name="Jang J."/>
            <person name="Ishii S."/>
        </authorList>
    </citation>
    <scope>NUCLEOTIDE SEQUENCE [LARGE SCALE GENOMIC DNA]</scope>
    <source>
        <strain evidence="9 10">BE2.4</strain>
    </source>
</reference>
<organism evidence="9 10">
    <name type="scientific">Microvirgula aerodenitrificans</name>
    <dbReference type="NCBI Taxonomy" id="57480"/>
    <lineage>
        <taxon>Bacteria</taxon>
        <taxon>Pseudomonadati</taxon>
        <taxon>Pseudomonadota</taxon>
        <taxon>Betaproteobacteria</taxon>
        <taxon>Neisseriales</taxon>
        <taxon>Aquaspirillaceae</taxon>
        <taxon>Microvirgula</taxon>
    </lineage>
</organism>
<feature type="transmembrane region" description="Helical" evidence="6">
    <location>
        <begin position="101"/>
        <end position="120"/>
    </location>
</feature>
<dbReference type="PANTHER" id="PTHR44757:SF2">
    <property type="entry name" value="BIOFILM ARCHITECTURE MAINTENANCE PROTEIN MBAA"/>
    <property type="match status" value="1"/>
</dbReference>
<dbReference type="InterPro" id="IPR029787">
    <property type="entry name" value="Nucleotide_cyclase"/>
</dbReference>
<dbReference type="Pfam" id="PF00563">
    <property type="entry name" value="EAL"/>
    <property type="match status" value="1"/>
</dbReference>
<dbReference type="Pfam" id="PF07694">
    <property type="entry name" value="5TM-5TMR_LYT"/>
    <property type="match status" value="1"/>
</dbReference>
<dbReference type="InterPro" id="IPR052155">
    <property type="entry name" value="Biofilm_reg_signaling"/>
</dbReference>
<dbReference type="Gene3D" id="3.30.450.20">
    <property type="entry name" value="PAS domain"/>
    <property type="match status" value="1"/>
</dbReference>
<name>A0A2S0PD47_9NEIS</name>
<dbReference type="InterPro" id="IPR000014">
    <property type="entry name" value="PAS"/>
</dbReference>
<dbReference type="InterPro" id="IPR035965">
    <property type="entry name" value="PAS-like_dom_sf"/>
</dbReference>
<dbReference type="InterPro" id="IPR000160">
    <property type="entry name" value="GGDEF_dom"/>
</dbReference>
<evidence type="ECO:0000313" key="10">
    <source>
        <dbReference type="Proteomes" id="UP000244173"/>
    </source>
</evidence>
<evidence type="ECO:0000256" key="6">
    <source>
        <dbReference type="SAM" id="Phobius"/>
    </source>
</evidence>
<evidence type="ECO:0000256" key="4">
    <source>
        <dbReference type="ARBA" id="ARBA00022989"/>
    </source>
</evidence>
<keyword evidence="10" id="KW-1185">Reference proteome</keyword>
<evidence type="ECO:0000256" key="3">
    <source>
        <dbReference type="ARBA" id="ARBA00022692"/>
    </source>
</evidence>
<dbReference type="InterPro" id="IPR043128">
    <property type="entry name" value="Rev_trsase/Diguanyl_cyclase"/>
</dbReference>
<dbReference type="InterPro" id="IPR013656">
    <property type="entry name" value="PAS_4"/>
</dbReference>
<feature type="transmembrane region" description="Helical" evidence="6">
    <location>
        <begin position="132"/>
        <end position="152"/>
    </location>
</feature>
<keyword evidence="3 6" id="KW-0812">Transmembrane</keyword>
<dbReference type="GO" id="GO:0071555">
    <property type="term" value="P:cell wall organization"/>
    <property type="evidence" value="ECO:0007669"/>
    <property type="project" value="InterPro"/>
</dbReference>
<dbReference type="SUPFAM" id="SSF141868">
    <property type="entry name" value="EAL domain-like"/>
    <property type="match status" value="1"/>
</dbReference>
<dbReference type="Pfam" id="PF08448">
    <property type="entry name" value="PAS_4"/>
    <property type="match status" value="1"/>
</dbReference>
<evidence type="ECO:0000259" key="8">
    <source>
        <dbReference type="PROSITE" id="PS50887"/>
    </source>
</evidence>
<evidence type="ECO:0000313" key="9">
    <source>
        <dbReference type="EMBL" id="AVY95187.1"/>
    </source>
</evidence>
<dbReference type="Pfam" id="PF00990">
    <property type="entry name" value="GGDEF"/>
    <property type="match status" value="1"/>
</dbReference>
<dbReference type="PROSITE" id="PS50883">
    <property type="entry name" value="EAL"/>
    <property type="match status" value="1"/>
</dbReference>
<feature type="transmembrane region" description="Helical" evidence="6">
    <location>
        <begin position="42"/>
        <end position="65"/>
    </location>
</feature>
<accession>A0A2S0PD47</accession>
<gene>
    <name evidence="9" type="ORF">DAI18_14890</name>
</gene>
<dbReference type="SMART" id="SM00267">
    <property type="entry name" value="GGDEF"/>
    <property type="match status" value="1"/>
</dbReference>
<dbReference type="InterPro" id="IPR001633">
    <property type="entry name" value="EAL_dom"/>
</dbReference>
<feature type="transmembrane region" description="Helical" evidence="6">
    <location>
        <begin position="6"/>
        <end position="30"/>
    </location>
</feature>
<dbReference type="SUPFAM" id="SSF55785">
    <property type="entry name" value="PYP-like sensor domain (PAS domain)"/>
    <property type="match status" value="1"/>
</dbReference>
<dbReference type="CDD" id="cd01948">
    <property type="entry name" value="EAL"/>
    <property type="match status" value="1"/>
</dbReference>
<sequence length="769" mass="84499">MRIAMILNFIQSVVLILLLCGLQLVNVRYWHGRSLPAQITSGFLFGITAIVNMMGPLVLAPGFFIDARLAILSMAALFGGPLVGMLAAGLAIAYRLGIGGGGAYFGAASMLFAVVFGLGYRHASTRGWIRKGIPQLTGFSFLVHACALLLLVRIPELRETPLDLAIITMAITMPATTLMLGLLLEDLQRRSSVQHELAQSEARMHAITRAIPDLLLVLDEDGRYLEIVSPNQQRHLLYDEAVRLQGKRMHDVLPALKADRLLAFVREAIATNEPQEIEYTLKIGAEHRTFEGRAQALDLDLDGKRAVVMVTRDISARKAAEAEIQQLAFFDALTDLPNRRRLLDRLQHVQAHCAKTGKSGALLCIDLDDFRNINDLYGNPHGDQILQQVARRLEELMWEYGMVARLGGDEFAVLLEGLPAAQDEAAEQAAQAGQRLLDGLREPYRLGDSLQSCTGSIGIILFGAAEPEQDLLHKADLALSAAKESGKNGLHFFDPAIQDEVSARLRLENEIRLGLQNGEFIVYYQPQIDAQGNLRGAEALVRWQHPQRGLLAPGFFLPAAERAGLLQQMDRQVFDTACRQLAHWASHPQLNRMSVSVNISAVQLHQADFVQQILDGLARHDAPASMLMLELTESLLVGDLAKARSHMKEIKQHGVRFALDDFGTGYSSLSYLPQLPLDELKIDQSFVRSLPADNGNLAIIHAITALAASFGFEVVAEGVETEAQLAILAGCGCLRYQGYLFAKPMSAEALEQFAADRQPHPLLSQLILQ</sequence>
<dbReference type="Gene3D" id="3.30.70.270">
    <property type="match status" value="1"/>
</dbReference>
<dbReference type="CDD" id="cd00130">
    <property type="entry name" value="PAS"/>
    <property type="match status" value="1"/>
</dbReference>
<keyword evidence="4 6" id="KW-1133">Transmembrane helix</keyword>
<comment type="subcellular location">
    <subcellularLocation>
        <location evidence="1">Cell membrane</location>
        <topology evidence="1">Multi-pass membrane protein</topology>
    </subcellularLocation>
</comment>